<accession>A0AA37FM45</accession>
<evidence type="ECO:0000313" key="2">
    <source>
        <dbReference type="EMBL" id="GIZ91042.1"/>
    </source>
</evidence>
<dbReference type="Proteomes" id="UP000887228">
    <property type="component" value="Unassembled WGS sequence"/>
</dbReference>
<dbReference type="AlphaFoldDB" id="A0AA37FM45"/>
<reference evidence="1 4" key="1">
    <citation type="submission" date="2021-07" db="EMBL/GenBank/DDBJ databases">
        <title>Whole genome sequencing of carbapenem-resistant Pseudomonas spp. isolated in Japan.</title>
        <authorList>
            <person name="Suzuki M."/>
            <person name="Maehana S."/>
            <person name="Kitasato H."/>
        </authorList>
    </citation>
    <scope>NUCLEOTIDE SEQUENCE</scope>
    <source>
        <strain evidence="1">KAM435</strain>
        <strain evidence="2 4">KAM436</strain>
    </source>
</reference>
<organism evidence="1 3">
    <name type="scientific">Aquipseudomonas alcaligenes</name>
    <name type="common">Pseudomonas alcaligenes</name>
    <dbReference type="NCBI Taxonomy" id="43263"/>
    <lineage>
        <taxon>Bacteria</taxon>
        <taxon>Pseudomonadati</taxon>
        <taxon>Pseudomonadota</taxon>
        <taxon>Gammaproteobacteria</taxon>
        <taxon>Pseudomonadales</taxon>
        <taxon>Pseudomonadaceae</taxon>
        <taxon>Aquipseudomonas</taxon>
    </lineage>
</organism>
<protein>
    <submittedName>
        <fullName evidence="1">Uncharacterized protein</fullName>
    </submittedName>
</protein>
<dbReference type="EMBL" id="BPMT01000001">
    <property type="protein sequence ID" value="GIZ91042.1"/>
    <property type="molecule type" value="Genomic_DNA"/>
</dbReference>
<comment type="caution">
    <text evidence="1">The sequence shown here is derived from an EMBL/GenBank/DDBJ whole genome shotgun (WGS) entry which is preliminary data.</text>
</comment>
<dbReference type="Proteomes" id="UP000887212">
    <property type="component" value="Unassembled WGS sequence"/>
</dbReference>
<evidence type="ECO:0000313" key="1">
    <source>
        <dbReference type="EMBL" id="GIZ87194.1"/>
    </source>
</evidence>
<dbReference type="EMBL" id="BPMS01000001">
    <property type="protein sequence ID" value="GIZ87194.1"/>
    <property type="molecule type" value="Genomic_DNA"/>
</dbReference>
<sequence>MYYASDKNVFDALIQHRVDAPTLAVLFERRNMIVSKKTPRDDLAEYFSRLPHDYYDHRIISEKLGILPRRERTTSMDLVGTIDPEELKFALEEIKKEIVANGDVAHIVRNGNDFTLRIQYSLIDYKKTEFAQQQIKDGVVEFIKSAEGYLINNAQNEFMNAVRDEVVAKVDMLIPDDIERVTVNLYDVIDPKMRTRFFIDLSTSLDGFSRRDVSDVYVYKPKLGIDDEELASDEHETHIEKVLLKGNGVTRSSLLLDLVDEDAFYIFKMCWTAQRALGNGDVISVEVMFADPKNCTDFSVLVKSVYPYVDGKLGKKRTPLKSEIDSISRLIERAAREQMQKLRTECTQGDE</sequence>
<name>A0AA37FM45_AQUAC</name>
<evidence type="ECO:0000313" key="4">
    <source>
        <dbReference type="Proteomes" id="UP000887228"/>
    </source>
</evidence>
<proteinExistence type="predicted"/>
<evidence type="ECO:0000313" key="3">
    <source>
        <dbReference type="Proteomes" id="UP000887212"/>
    </source>
</evidence>
<gene>
    <name evidence="1" type="ORF">KAM435_05210</name>
    <name evidence="2" type="ORF">KAM436_00100</name>
</gene>